<organism evidence="1 2">
    <name type="scientific">Ureaplasma diversum</name>
    <dbReference type="NCBI Taxonomy" id="42094"/>
    <lineage>
        <taxon>Bacteria</taxon>
        <taxon>Bacillati</taxon>
        <taxon>Mycoplasmatota</taxon>
        <taxon>Mycoplasmoidales</taxon>
        <taxon>Mycoplasmoidaceae</taxon>
        <taxon>Ureaplasma</taxon>
    </lineage>
</organism>
<evidence type="ECO:0000313" key="2">
    <source>
        <dbReference type="Proteomes" id="UP000032261"/>
    </source>
</evidence>
<gene>
    <name evidence="1" type="ORF">JM47_02015</name>
</gene>
<reference evidence="1 2" key="1">
    <citation type="journal article" date="2015" name="Genome Announc.">
        <title>Genome Sequence of Ureaplasma diversum Strain ATCC 49782.</title>
        <authorList>
            <person name="Marques L.M."/>
            <person name="Guimaraes A.M."/>
            <person name="Martins H.B."/>
            <person name="Rezende I.S."/>
            <person name="Barbosa M.S."/>
            <person name="Campos G.B."/>
            <person name="do Nascimento N.C."/>
            <person name="Dos Santos A.P."/>
            <person name="Amorim A.T."/>
            <person name="Santos V.M."/>
            <person name="Messick J.B."/>
            <person name="Timenetsky J."/>
        </authorList>
    </citation>
    <scope>NUCLEOTIDE SEQUENCE [LARGE SCALE GENOMIC DNA]</scope>
    <source>
        <strain evidence="1 2">ATCC 49782</strain>
    </source>
</reference>
<evidence type="ECO:0000313" key="1">
    <source>
        <dbReference type="EMBL" id="AJQ45364.1"/>
    </source>
</evidence>
<evidence type="ECO:0008006" key="3">
    <source>
        <dbReference type="Google" id="ProtNLM"/>
    </source>
</evidence>
<dbReference type="RefSeq" id="WP_208894767.1">
    <property type="nucleotide sequence ID" value="NZ_CP009770.1"/>
</dbReference>
<name>A0A0C5RPR5_9BACT</name>
<dbReference type="Proteomes" id="UP000032261">
    <property type="component" value="Chromosome"/>
</dbReference>
<dbReference type="KEGG" id="ude:JM47_02015"/>
<dbReference type="STRING" id="42094.JM47_02015"/>
<dbReference type="EMBL" id="CP009770">
    <property type="protein sequence ID" value="AJQ45364.1"/>
    <property type="molecule type" value="Genomic_DNA"/>
</dbReference>
<dbReference type="NCBIfam" id="NF045952">
    <property type="entry name" value="MAG4270_fam"/>
    <property type="match status" value="1"/>
</dbReference>
<dbReference type="PATRIC" id="fig|42094.4.peg.392"/>
<proteinExistence type="predicted"/>
<accession>A0A0C5RPR5</accession>
<protein>
    <recommendedName>
        <fullName evidence="3">HNH nuclease domain-containing protein</fullName>
    </recommendedName>
</protein>
<dbReference type="AlphaFoldDB" id="A0A0C5RPR5"/>
<dbReference type="HOGENOM" id="CLU_675820_0_0_14"/>
<sequence>MNTSFKNNDLVVVKFHFASKTFLNKTTKDVAMYDLDLYALVSKSNGIIYCTKYHFKHFSINLLTTPSWFEDQNKNNKTNYLRRKLILDHCLLNTVQIKRRSKNQQRVIVSFNDLELSKLNDLVNNNEQFYTTINNLIAIINGSNPSGKIKNNKSSQTVMFDDCNNNSSYYVLVSLIDKLIINKKDLSFFVDDEDFLTFKKLDIDQLNAINILNKYVNKNNDKLTYQAFLEDNLDPILKDQYYSEIFLLLENDTITPALENKIQWSINRLSRLRIAWVEIEKSAKEKRSKVQSCTPALSFDVPKTEKAHIFNVEWIKQEIFRKFIDQWKDKSELEIRDKIRRDKMLDYICDPNNLFGMDPNRHTYFDEYYWIFDEHLSAYLILKEEKISKEHFNFVKNALDNFKSQVNIISKNLSEETKKYIALRKDKVIQILKKNNKNNQLETNFLKWKLI</sequence>